<organism evidence="1 2">
    <name type="scientific">Paraburkholderia rhizosphaerae</name>
    <dbReference type="NCBI Taxonomy" id="480658"/>
    <lineage>
        <taxon>Bacteria</taxon>
        <taxon>Pseudomonadati</taxon>
        <taxon>Pseudomonadota</taxon>
        <taxon>Betaproteobacteria</taxon>
        <taxon>Burkholderiales</taxon>
        <taxon>Burkholderiaceae</taxon>
        <taxon>Paraburkholderia</taxon>
    </lineage>
</organism>
<dbReference type="OrthoDB" id="8855365at2"/>
<name>A0A4R8LEH5_9BURK</name>
<gene>
    <name evidence="1" type="ORF">BX592_12462</name>
</gene>
<dbReference type="EMBL" id="SORE01000024">
    <property type="protein sequence ID" value="TDY40549.1"/>
    <property type="molecule type" value="Genomic_DNA"/>
</dbReference>
<keyword evidence="2" id="KW-1185">Reference proteome</keyword>
<reference evidence="1 2" key="1">
    <citation type="submission" date="2019-03" db="EMBL/GenBank/DDBJ databases">
        <title>Genomic Encyclopedia of Type Strains, Phase III (KMG-III): the genomes of soil and plant-associated and newly described type strains.</title>
        <authorList>
            <person name="Whitman W."/>
        </authorList>
    </citation>
    <scope>NUCLEOTIDE SEQUENCE [LARGE SCALE GENOMIC DNA]</scope>
    <source>
        <strain evidence="1 2">LMG 29544</strain>
    </source>
</reference>
<comment type="caution">
    <text evidence="1">The sequence shown here is derived from an EMBL/GenBank/DDBJ whole genome shotgun (WGS) entry which is preliminary data.</text>
</comment>
<proteinExistence type="predicted"/>
<accession>A0A4R8LEH5</accession>
<dbReference type="RefSeq" id="WP_134196125.1">
    <property type="nucleotide sequence ID" value="NZ_JBHLUW010000036.1"/>
</dbReference>
<evidence type="ECO:0000313" key="2">
    <source>
        <dbReference type="Proteomes" id="UP000295509"/>
    </source>
</evidence>
<sequence length="257" mass="28623">MAELSYPTGTGIDCEAATLIDLWHRRSHLSTMEMGRIYTVVRGALHGYYPSELRALPEDKDELIAQFIFSRVLRLDTDDYAEPHECPDSAPSNAYAICAYFRHYLIDCLRSASHRRNISIEVDGVSAELDAHAHPLDDPVESVLAEYGLNERQTRQAARAFVNSLDDGDRIILAASLGTCCDTNGGLRGIAHRHRLASYHYHARKLGVTLKKTAHSDDYGSTKIGSWIRDTLGIEIVAENRPVILIILNLLAVDAHE</sequence>
<dbReference type="Proteomes" id="UP000295509">
    <property type="component" value="Unassembled WGS sequence"/>
</dbReference>
<dbReference type="AlphaFoldDB" id="A0A4R8LEH5"/>
<protein>
    <submittedName>
        <fullName evidence="1">Uncharacterized protein</fullName>
    </submittedName>
</protein>
<evidence type="ECO:0000313" key="1">
    <source>
        <dbReference type="EMBL" id="TDY40549.1"/>
    </source>
</evidence>